<feature type="compositionally biased region" description="Low complexity" evidence="5">
    <location>
        <begin position="23"/>
        <end position="33"/>
    </location>
</feature>
<dbReference type="OrthoDB" id="397343at2"/>
<feature type="transmembrane region" description="Helical" evidence="6">
    <location>
        <begin position="167"/>
        <end position="184"/>
    </location>
</feature>
<organism evidence="7 8">
    <name type="scientific">Entomoplasma freundtii</name>
    <dbReference type="NCBI Taxonomy" id="74700"/>
    <lineage>
        <taxon>Bacteria</taxon>
        <taxon>Bacillati</taxon>
        <taxon>Mycoplasmatota</taxon>
        <taxon>Mollicutes</taxon>
        <taxon>Entomoplasmatales</taxon>
        <taxon>Entomoplasmataceae</taxon>
        <taxon>Entomoplasma</taxon>
    </lineage>
</organism>
<dbReference type="InterPro" id="IPR035952">
    <property type="entry name" value="Rhomboid-like_sf"/>
</dbReference>
<dbReference type="KEGG" id="efr:EFREU_v1c04800"/>
<keyword evidence="2 6" id="KW-0812">Transmembrane</keyword>
<protein>
    <submittedName>
        <fullName evidence="7">Uncharacterized protein</fullName>
    </submittedName>
</protein>
<feature type="transmembrane region" description="Helical" evidence="6">
    <location>
        <begin position="222"/>
        <end position="239"/>
    </location>
</feature>
<evidence type="ECO:0000256" key="1">
    <source>
        <dbReference type="ARBA" id="ARBA00004141"/>
    </source>
</evidence>
<evidence type="ECO:0000313" key="8">
    <source>
        <dbReference type="Proteomes" id="UP000232222"/>
    </source>
</evidence>
<feature type="transmembrane region" description="Helical" evidence="6">
    <location>
        <begin position="245"/>
        <end position="264"/>
    </location>
</feature>
<keyword evidence="3 6" id="KW-1133">Transmembrane helix</keyword>
<dbReference type="EMBL" id="CP024962">
    <property type="protein sequence ID" value="ATZ16505.1"/>
    <property type="molecule type" value="Genomic_DNA"/>
</dbReference>
<keyword evidence="8" id="KW-1185">Reference proteome</keyword>
<dbReference type="Proteomes" id="UP000232222">
    <property type="component" value="Chromosome"/>
</dbReference>
<evidence type="ECO:0000256" key="4">
    <source>
        <dbReference type="ARBA" id="ARBA00023136"/>
    </source>
</evidence>
<feature type="region of interest" description="Disordered" evidence="5">
    <location>
        <begin position="17"/>
        <end position="37"/>
    </location>
</feature>
<dbReference type="RefSeq" id="WP_100609517.1">
    <property type="nucleotide sequence ID" value="NZ_CP024962.1"/>
</dbReference>
<gene>
    <name evidence="7" type="ORF">EFREU_v1c04800</name>
</gene>
<reference evidence="7 8" key="1">
    <citation type="submission" date="2017-11" db="EMBL/GenBank/DDBJ databases">
        <title>Genome sequence of Entomoplasma freundtii BARC 318 (ATCC 51999).</title>
        <authorList>
            <person name="Lo W.-S."/>
            <person name="Gasparich G.E."/>
            <person name="Kuo C.-H."/>
        </authorList>
    </citation>
    <scope>NUCLEOTIDE SEQUENCE [LARGE SCALE GENOMIC DNA]</scope>
    <source>
        <strain evidence="7 8">BARC 318</strain>
    </source>
</reference>
<feature type="transmembrane region" description="Helical" evidence="6">
    <location>
        <begin position="136"/>
        <end position="155"/>
    </location>
</feature>
<evidence type="ECO:0000256" key="5">
    <source>
        <dbReference type="SAM" id="MobiDB-lite"/>
    </source>
</evidence>
<keyword evidence="4 6" id="KW-0472">Membrane</keyword>
<feature type="transmembrane region" description="Helical" evidence="6">
    <location>
        <begin position="66"/>
        <end position="89"/>
    </location>
</feature>
<dbReference type="GO" id="GO:0016020">
    <property type="term" value="C:membrane"/>
    <property type="evidence" value="ECO:0007669"/>
    <property type="project" value="UniProtKB-SubCell"/>
</dbReference>
<dbReference type="AlphaFoldDB" id="A0A2K8NRN2"/>
<evidence type="ECO:0000256" key="3">
    <source>
        <dbReference type="ARBA" id="ARBA00022989"/>
    </source>
</evidence>
<feature type="transmembrane region" description="Helical" evidence="6">
    <location>
        <begin position="190"/>
        <end position="210"/>
    </location>
</feature>
<evidence type="ECO:0000313" key="7">
    <source>
        <dbReference type="EMBL" id="ATZ16505.1"/>
    </source>
</evidence>
<comment type="subcellular location">
    <subcellularLocation>
        <location evidence="1">Membrane</location>
        <topology evidence="1">Multi-pass membrane protein</topology>
    </subcellularLocation>
</comment>
<proteinExistence type="predicted"/>
<evidence type="ECO:0000256" key="2">
    <source>
        <dbReference type="ARBA" id="ARBA00022692"/>
    </source>
</evidence>
<feature type="transmembrane region" description="Helical" evidence="6">
    <location>
        <begin position="271"/>
        <end position="292"/>
    </location>
</feature>
<sequence>MVFKNNLLFSKIQARKTNEKSNDNANNKANNDTKSPHDSLFDLKQTTGIHKELTDFNQKMAKSPLIATWTLSFFFLLLPAIATIAAIFFKLDQWELGWNLIGFERLITGGTNRLLTFDGGQWWRFLTYGFAAPGSGTQLSIIILIFGGATFFKTLKIVETHFGVRKTLLSFFGAYLIVGFFMSITCPEVITGGLFPMLGILIGLTLGGLGTSKETIPTYIRSRLMAPLIWMIILPLFNLNMAGDYIPIVVGMAAGMVMMGFLTIKTQSRYSVIAFSFILGALLFLPFIFAIVPQKYSPAPNQTIATAIDFYHEHSFLPNLEKILAKLGWNRGQGVIILR</sequence>
<evidence type="ECO:0000256" key="6">
    <source>
        <dbReference type="SAM" id="Phobius"/>
    </source>
</evidence>
<dbReference type="SUPFAM" id="SSF144091">
    <property type="entry name" value="Rhomboid-like"/>
    <property type="match status" value="1"/>
</dbReference>
<accession>A0A2K8NRN2</accession>
<name>A0A2K8NRN2_9MOLU</name>